<name>A0A4P7N146_PYROR</name>
<keyword evidence="3 6" id="KW-1133">Transmembrane helix</keyword>
<feature type="transmembrane region" description="Helical" evidence="6">
    <location>
        <begin position="198"/>
        <end position="219"/>
    </location>
</feature>
<dbReference type="InterPro" id="IPR036259">
    <property type="entry name" value="MFS_trans_sf"/>
</dbReference>
<feature type="compositionally biased region" description="Basic and acidic residues" evidence="5">
    <location>
        <begin position="600"/>
        <end position="616"/>
    </location>
</feature>
<dbReference type="AlphaFoldDB" id="A0A4P7N146"/>
<evidence type="ECO:0000256" key="4">
    <source>
        <dbReference type="ARBA" id="ARBA00023136"/>
    </source>
</evidence>
<keyword evidence="2 6" id="KW-0812">Transmembrane</keyword>
<dbReference type="PANTHER" id="PTHR23501">
    <property type="entry name" value="MAJOR FACILITATOR SUPERFAMILY"/>
    <property type="match status" value="1"/>
</dbReference>
<accession>A0A4P7N146</accession>
<gene>
    <name evidence="7" type="ORF">PoMZ_00974</name>
</gene>
<feature type="transmembrane region" description="Helical" evidence="6">
    <location>
        <begin position="340"/>
        <end position="362"/>
    </location>
</feature>
<dbReference type="PROSITE" id="PS50850">
    <property type="entry name" value="MFS"/>
    <property type="match status" value="1"/>
</dbReference>
<dbReference type="EMBL" id="CP034205">
    <property type="protein sequence ID" value="QBZ56068.1"/>
    <property type="molecule type" value="Genomic_DNA"/>
</dbReference>
<feature type="transmembrane region" description="Helical" evidence="6">
    <location>
        <begin position="231"/>
        <end position="251"/>
    </location>
</feature>
<organism evidence="7 8">
    <name type="scientific">Pyricularia oryzae</name>
    <name type="common">Rice blast fungus</name>
    <name type="synonym">Magnaporthe oryzae</name>
    <dbReference type="NCBI Taxonomy" id="318829"/>
    <lineage>
        <taxon>Eukaryota</taxon>
        <taxon>Fungi</taxon>
        <taxon>Dikarya</taxon>
        <taxon>Ascomycota</taxon>
        <taxon>Pezizomycotina</taxon>
        <taxon>Sordariomycetes</taxon>
        <taxon>Sordariomycetidae</taxon>
        <taxon>Magnaporthales</taxon>
        <taxon>Pyriculariaceae</taxon>
        <taxon>Pyricularia</taxon>
    </lineage>
</organism>
<feature type="transmembrane region" description="Helical" evidence="6">
    <location>
        <begin position="408"/>
        <end position="426"/>
    </location>
</feature>
<sequence>MSSKPAEVSFPKELDSTSDFAHEVDSAFGFTAKQLVDEYTLNNRWSRASSRPSTSEKPIAGDDDTVYPSKGKAIIVIAALNLSVLLLALDQTILAPALGAITSEFGTVKDIGWYGAAYLLTNCGFVLLYGRLYTIFNIKWTFLSSIFIFELGSVVCAIAPSSSIFILGRAVAGVGCGGIYSGTVVMTGYTLPLHQRPMAFGLTGAVFGLASVAGPLLGGVFTDHINWRWCFWINVPIGFISIVVVVFFVNINRDNNPQRKRLIDRIREVDLWGIIALFPTIVCFILAIQWGGTEFAWNSPEVIGLFIATAVLGATFVWVEIRMGDQGMLPPRLFKNRDMVIAFAFAVAFSSAFAPIIVYTAIYFQAIFGDKAVDAGIKLLPLLISSVISSIASGAITTMIGYYNPVSIGGMACLSVGAGLITTWTLDTPMSAWFGFQVLAGIGTGTGFQIALLVVQNVLPQDWVPIGTSAVQFFQNLGGAVVSAIAQSAFQNGLVSSAASSVPFLPSSFVLGTGASNIRQALGALAASAELGPLIDNAGGFDKVYDDVRSAYLFGFKNTFYVAVSCAVAGFFLACGFRWISLKGKPTDPSPEDGQAVVPVEKEKEKPAAEAVDAKR</sequence>
<keyword evidence="4 6" id="KW-0472">Membrane</keyword>
<dbReference type="SUPFAM" id="SSF103473">
    <property type="entry name" value="MFS general substrate transporter"/>
    <property type="match status" value="1"/>
</dbReference>
<feature type="region of interest" description="Disordered" evidence="5">
    <location>
        <begin position="584"/>
        <end position="616"/>
    </location>
</feature>
<dbReference type="InterPro" id="IPR011701">
    <property type="entry name" value="MFS"/>
</dbReference>
<dbReference type="InterPro" id="IPR020846">
    <property type="entry name" value="MFS_dom"/>
</dbReference>
<feature type="transmembrane region" description="Helical" evidence="6">
    <location>
        <begin position="559"/>
        <end position="580"/>
    </location>
</feature>
<dbReference type="GO" id="GO:0005886">
    <property type="term" value="C:plasma membrane"/>
    <property type="evidence" value="ECO:0007669"/>
    <property type="project" value="TreeGrafter"/>
</dbReference>
<evidence type="ECO:0000256" key="1">
    <source>
        <dbReference type="ARBA" id="ARBA00004141"/>
    </source>
</evidence>
<proteinExistence type="predicted"/>
<evidence type="ECO:0000313" key="8">
    <source>
        <dbReference type="Proteomes" id="UP000294847"/>
    </source>
</evidence>
<dbReference type="CDD" id="cd17502">
    <property type="entry name" value="MFS_Azr1_MDR_like"/>
    <property type="match status" value="1"/>
</dbReference>
<dbReference type="FunFam" id="1.20.1720.10:FF:000012">
    <property type="entry name" value="MFS toxin efflux pump (AflT)"/>
    <property type="match status" value="1"/>
</dbReference>
<dbReference type="Pfam" id="PF07690">
    <property type="entry name" value="MFS_1"/>
    <property type="match status" value="1"/>
</dbReference>
<dbReference type="Gene3D" id="1.20.1720.10">
    <property type="entry name" value="Multidrug resistance protein D"/>
    <property type="match status" value="1"/>
</dbReference>
<feature type="transmembrane region" description="Helical" evidence="6">
    <location>
        <begin position="382"/>
        <end position="403"/>
    </location>
</feature>
<feature type="transmembrane region" description="Helical" evidence="6">
    <location>
        <begin position="302"/>
        <end position="319"/>
    </location>
</feature>
<feature type="transmembrane region" description="Helical" evidence="6">
    <location>
        <begin position="432"/>
        <end position="455"/>
    </location>
</feature>
<evidence type="ECO:0000313" key="7">
    <source>
        <dbReference type="EMBL" id="QBZ56068.1"/>
    </source>
</evidence>
<evidence type="ECO:0000256" key="3">
    <source>
        <dbReference type="ARBA" id="ARBA00022989"/>
    </source>
</evidence>
<feature type="transmembrane region" description="Helical" evidence="6">
    <location>
        <begin position="166"/>
        <end position="191"/>
    </location>
</feature>
<dbReference type="Gene3D" id="1.20.1250.20">
    <property type="entry name" value="MFS general substrate transporter like domains"/>
    <property type="match status" value="1"/>
</dbReference>
<feature type="transmembrane region" description="Helical" evidence="6">
    <location>
        <begin position="271"/>
        <end position="290"/>
    </location>
</feature>
<feature type="transmembrane region" description="Helical" evidence="6">
    <location>
        <begin position="111"/>
        <end position="130"/>
    </location>
</feature>
<dbReference type="GO" id="GO:0022857">
    <property type="term" value="F:transmembrane transporter activity"/>
    <property type="evidence" value="ECO:0007669"/>
    <property type="project" value="InterPro"/>
</dbReference>
<comment type="subcellular location">
    <subcellularLocation>
        <location evidence="1">Membrane</location>
        <topology evidence="1">Multi-pass membrane protein</topology>
    </subcellularLocation>
</comment>
<reference evidence="7 8" key="1">
    <citation type="journal article" date="2019" name="Mol. Biol. Evol.">
        <title>Blast fungal genomes show frequent chromosomal changes, gene gains and losses, and effector gene turnover.</title>
        <authorList>
            <person name="Gomez Luciano L.B."/>
            <person name="Jason Tsai I."/>
            <person name="Chuma I."/>
            <person name="Tosa Y."/>
            <person name="Chen Y.H."/>
            <person name="Li J.Y."/>
            <person name="Li M.Y."/>
            <person name="Jade Lu M.Y."/>
            <person name="Nakayashiki H."/>
            <person name="Li W.H."/>
        </authorList>
    </citation>
    <scope>NUCLEOTIDE SEQUENCE [LARGE SCALE GENOMIC DNA]</scope>
    <source>
        <strain evidence="7">MZ5-1-6</strain>
    </source>
</reference>
<dbReference type="PANTHER" id="PTHR23501:SF198">
    <property type="entry name" value="AZOLE RESISTANCE PROTEIN 1-RELATED"/>
    <property type="match status" value="1"/>
</dbReference>
<dbReference type="Proteomes" id="UP000294847">
    <property type="component" value="Chromosome 2"/>
</dbReference>
<evidence type="ECO:0000256" key="2">
    <source>
        <dbReference type="ARBA" id="ARBA00022692"/>
    </source>
</evidence>
<evidence type="ECO:0000256" key="6">
    <source>
        <dbReference type="SAM" id="Phobius"/>
    </source>
</evidence>
<feature type="transmembrane region" description="Helical" evidence="6">
    <location>
        <begin position="142"/>
        <end position="160"/>
    </location>
</feature>
<protein>
    <submittedName>
        <fullName evidence="7">Uncharacterized protein</fullName>
    </submittedName>
</protein>
<feature type="transmembrane region" description="Helical" evidence="6">
    <location>
        <begin position="73"/>
        <end position="99"/>
    </location>
</feature>
<dbReference type="PRINTS" id="PR01036">
    <property type="entry name" value="TCRTETB"/>
</dbReference>
<evidence type="ECO:0000256" key="5">
    <source>
        <dbReference type="SAM" id="MobiDB-lite"/>
    </source>
</evidence>